<evidence type="ECO:0000259" key="3">
    <source>
        <dbReference type="PROSITE" id="PS51186"/>
    </source>
</evidence>
<organism evidence="4 5">
    <name type="scientific">Anaeroselena agilis</name>
    <dbReference type="NCBI Taxonomy" id="3063788"/>
    <lineage>
        <taxon>Bacteria</taxon>
        <taxon>Bacillati</taxon>
        <taxon>Bacillota</taxon>
        <taxon>Negativicutes</taxon>
        <taxon>Acetonemataceae</taxon>
        <taxon>Anaeroselena</taxon>
    </lineage>
</organism>
<keyword evidence="2 4" id="KW-0012">Acyltransferase</keyword>
<evidence type="ECO:0000256" key="2">
    <source>
        <dbReference type="ARBA" id="ARBA00023315"/>
    </source>
</evidence>
<dbReference type="EMBL" id="JAUOZS010000001">
    <property type="protein sequence ID" value="MDT8903961.1"/>
    <property type="molecule type" value="Genomic_DNA"/>
</dbReference>
<dbReference type="SUPFAM" id="SSF55729">
    <property type="entry name" value="Acyl-CoA N-acyltransferases (Nat)"/>
    <property type="match status" value="1"/>
</dbReference>
<dbReference type="InterPro" id="IPR000182">
    <property type="entry name" value="GNAT_dom"/>
</dbReference>
<gene>
    <name evidence="4" type="ORF">Q4T40_22235</name>
</gene>
<name>A0ABU3P4J8_9FIRM</name>
<evidence type="ECO:0000313" key="4">
    <source>
        <dbReference type="EMBL" id="MDT8903961.1"/>
    </source>
</evidence>
<evidence type="ECO:0000313" key="5">
    <source>
        <dbReference type="Proteomes" id="UP001254848"/>
    </source>
</evidence>
<dbReference type="Pfam" id="PF00583">
    <property type="entry name" value="Acetyltransf_1"/>
    <property type="match status" value="1"/>
</dbReference>
<sequence length="140" mass="14877">MDSGISIRAMTIDDYPQVYALWAATAGLTLGGADSRASIGKVLARNEGFSFVAERNGREIVGALLCGHDGRRGCLYHLAVAADCRRAGLGRALVAASLASLKDAGIERCHLFVNLDNPAGASFWRQAGFTVQGDVEFYAR</sequence>
<reference evidence="4 5" key="1">
    <citation type="submission" date="2023-07" db="EMBL/GenBank/DDBJ databases">
        <title>The novel representative of Negativicutes class, Anaeroselena agilis gen. nov. sp. nov.</title>
        <authorList>
            <person name="Prokofeva M.I."/>
            <person name="Elcheninov A.G."/>
            <person name="Klyukina A."/>
            <person name="Kublanov I.V."/>
            <person name="Frolov E.N."/>
            <person name="Podosokorskaya O.A."/>
        </authorList>
    </citation>
    <scope>NUCLEOTIDE SEQUENCE [LARGE SCALE GENOMIC DNA]</scope>
    <source>
        <strain evidence="4 5">4137-cl</strain>
    </source>
</reference>
<comment type="caution">
    <text evidence="4">The sequence shown here is derived from an EMBL/GenBank/DDBJ whole genome shotgun (WGS) entry which is preliminary data.</text>
</comment>
<dbReference type="Gene3D" id="3.40.630.30">
    <property type="match status" value="1"/>
</dbReference>
<dbReference type="Proteomes" id="UP001254848">
    <property type="component" value="Unassembled WGS sequence"/>
</dbReference>
<dbReference type="PANTHER" id="PTHR43877:SF1">
    <property type="entry name" value="ACETYLTRANSFERASE"/>
    <property type="match status" value="1"/>
</dbReference>
<accession>A0ABU3P4J8</accession>
<protein>
    <submittedName>
        <fullName evidence="4">GNAT family N-acetyltransferase</fullName>
        <ecNumber evidence="4">2.3.1.-</ecNumber>
    </submittedName>
</protein>
<keyword evidence="1 4" id="KW-0808">Transferase</keyword>
<dbReference type="EC" id="2.3.1.-" evidence="4"/>
<dbReference type="InterPro" id="IPR050832">
    <property type="entry name" value="Bact_Acetyltransf"/>
</dbReference>
<dbReference type="RefSeq" id="WP_413782400.1">
    <property type="nucleotide sequence ID" value="NZ_JAUOZS010000001.1"/>
</dbReference>
<feature type="domain" description="N-acetyltransferase" evidence="3">
    <location>
        <begin position="5"/>
        <end position="140"/>
    </location>
</feature>
<dbReference type="GO" id="GO:0016746">
    <property type="term" value="F:acyltransferase activity"/>
    <property type="evidence" value="ECO:0007669"/>
    <property type="project" value="UniProtKB-KW"/>
</dbReference>
<dbReference type="InterPro" id="IPR016181">
    <property type="entry name" value="Acyl_CoA_acyltransferase"/>
</dbReference>
<keyword evidence="5" id="KW-1185">Reference proteome</keyword>
<dbReference type="CDD" id="cd04301">
    <property type="entry name" value="NAT_SF"/>
    <property type="match status" value="1"/>
</dbReference>
<proteinExistence type="predicted"/>
<evidence type="ECO:0000256" key="1">
    <source>
        <dbReference type="ARBA" id="ARBA00022679"/>
    </source>
</evidence>
<dbReference type="PROSITE" id="PS51186">
    <property type="entry name" value="GNAT"/>
    <property type="match status" value="1"/>
</dbReference>
<dbReference type="PANTHER" id="PTHR43877">
    <property type="entry name" value="AMINOALKYLPHOSPHONATE N-ACETYLTRANSFERASE-RELATED-RELATED"/>
    <property type="match status" value="1"/>
</dbReference>